<keyword evidence="2" id="KW-1185">Reference proteome</keyword>
<evidence type="ECO:0000313" key="1">
    <source>
        <dbReference type="EMBL" id="KAL3572188.1"/>
    </source>
</evidence>
<comment type="caution">
    <text evidence="1">The sequence shown here is derived from an EMBL/GenBank/DDBJ whole genome shotgun (WGS) entry which is preliminary data.</text>
</comment>
<protein>
    <submittedName>
        <fullName evidence="1">Uncharacterized protein</fullName>
    </submittedName>
</protein>
<name>A0ACC4B0Z6_POPAL</name>
<dbReference type="Proteomes" id="UP000309997">
    <property type="component" value="Unassembled WGS sequence"/>
</dbReference>
<sequence length="349" mass="37452">MAQNRPFQMAVGGGNSRQYNDTTLTKIFVGGLAWETQRDTMRRYFEQFGEILEAVVITDKNTGRSKGYGFVTFKDPEAAVRACQNPSPVIDGRRANCNLASLGGQKNRPPTPQHGTGRFRPVHGLVAPPAFPGSSAPYIYQPSGQYSFPYSAYGYAGYSQDAMYPLSYYGVYGGQQFSPYYTTGGAPGTPGMFPHNLYPFYTQYAQSSQAHGFGIQYPQMVQYPYLPQQHGSTATLSLPSSIAMATTTAGATATMTTTTTTTSTAVAAPTATTVVVGTGPGESNGSGYLFCFKVGHAGLHSMAVTFGIRLQISKADVSTELIHRGGISLENEDYPAQSIKMGLPSDSNR</sequence>
<gene>
    <name evidence="1" type="ORF">D5086_026092</name>
</gene>
<proteinExistence type="predicted"/>
<organism evidence="1 2">
    <name type="scientific">Populus alba</name>
    <name type="common">White poplar</name>
    <dbReference type="NCBI Taxonomy" id="43335"/>
    <lineage>
        <taxon>Eukaryota</taxon>
        <taxon>Viridiplantae</taxon>
        <taxon>Streptophyta</taxon>
        <taxon>Embryophyta</taxon>
        <taxon>Tracheophyta</taxon>
        <taxon>Spermatophyta</taxon>
        <taxon>Magnoliopsida</taxon>
        <taxon>eudicotyledons</taxon>
        <taxon>Gunneridae</taxon>
        <taxon>Pentapetalae</taxon>
        <taxon>rosids</taxon>
        <taxon>fabids</taxon>
        <taxon>Malpighiales</taxon>
        <taxon>Salicaceae</taxon>
        <taxon>Saliceae</taxon>
        <taxon>Populus</taxon>
    </lineage>
</organism>
<dbReference type="EMBL" id="RCHU02000014">
    <property type="protein sequence ID" value="KAL3572188.1"/>
    <property type="molecule type" value="Genomic_DNA"/>
</dbReference>
<accession>A0ACC4B0Z6</accession>
<evidence type="ECO:0000313" key="2">
    <source>
        <dbReference type="Proteomes" id="UP000309997"/>
    </source>
</evidence>
<reference evidence="1 2" key="1">
    <citation type="journal article" date="2024" name="Plant Biotechnol. J.">
        <title>Genome and CRISPR/Cas9 system of a widespread forest tree (Populus alba) in the world.</title>
        <authorList>
            <person name="Liu Y.J."/>
            <person name="Jiang P.F."/>
            <person name="Han X.M."/>
            <person name="Li X.Y."/>
            <person name="Wang H.M."/>
            <person name="Wang Y.J."/>
            <person name="Wang X.X."/>
            <person name="Zeng Q.Y."/>
        </authorList>
    </citation>
    <scope>NUCLEOTIDE SEQUENCE [LARGE SCALE GENOMIC DNA]</scope>
    <source>
        <strain evidence="2">cv. PAL-ZL1</strain>
    </source>
</reference>